<dbReference type="EC" id="7.2.2.11" evidence="11"/>
<dbReference type="SMART" id="SM00382">
    <property type="entry name" value="AAA"/>
    <property type="match status" value="1"/>
</dbReference>
<dbReference type="AlphaFoldDB" id="K2P577"/>
<dbReference type="Gene3D" id="3.40.50.300">
    <property type="entry name" value="P-loop containing nucleotide triphosphate hydrolases"/>
    <property type="match status" value="1"/>
</dbReference>
<dbReference type="GO" id="GO:0016887">
    <property type="term" value="F:ATP hydrolysis activity"/>
    <property type="evidence" value="ECO:0007669"/>
    <property type="project" value="InterPro"/>
</dbReference>
<evidence type="ECO:0000256" key="10">
    <source>
        <dbReference type="ARBA" id="ARBA00038669"/>
    </source>
</evidence>
<dbReference type="InterPro" id="IPR027417">
    <property type="entry name" value="P-loop_NTPase"/>
</dbReference>
<proteinExistence type="inferred from homology"/>
<evidence type="ECO:0000256" key="11">
    <source>
        <dbReference type="ARBA" id="ARBA00039098"/>
    </source>
</evidence>
<dbReference type="InterPro" id="IPR003439">
    <property type="entry name" value="ABC_transporter-like_ATP-bd"/>
</dbReference>
<dbReference type="STRING" id="721133.SAMN05216176_106153"/>
<dbReference type="Pfam" id="PF08352">
    <property type="entry name" value="oligo_HPY"/>
    <property type="match status" value="1"/>
</dbReference>
<evidence type="ECO:0000256" key="12">
    <source>
        <dbReference type="ARBA" id="ARBA00044143"/>
    </source>
</evidence>
<keyword evidence="8" id="KW-0406">Ion transport</keyword>
<dbReference type="SUPFAM" id="SSF52540">
    <property type="entry name" value="P-loop containing nucleoside triphosphate hydrolases"/>
    <property type="match status" value="1"/>
</dbReference>
<keyword evidence="9" id="KW-0472">Membrane</keyword>
<keyword evidence="4" id="KW-1003">Cell membrane</keyword>
<reference evidence="15 16" key="1">
    <citation type="journal article" date="2012" name="J. Bacteriol.">
        <title>Genome Sequence of Nitratireductor indicus Type Strain C115.</title>
        <authorList>
            <person name="Lai Q."/>
            <person name="Li G."/>
            <person name="Yu Z."/>
            <person name="Shao Z."/>
        </authorList>
    </citation>
    <scope>NUCLEOTIDE SEQUENCE [LARGE SCALE GENOMIC DNA]</scope>
    <source>
        <strain evidence="15 16">C115</strain>
    </source>
</reference>
<dbReference type="InterPro" id="IPR017871">
    <property type="entry name" value="ABC_transporter-like_CS"/>
</dbReference>
<gene>
    <name evidence="15" type="ORF">NA8A_10603</name>
</gene>
<dbReference type="Pfam" id="PF00005">
    <property type="entry name" value="ABC_tran"/>
    <property type="match status" value="1"/>
</dbReference>
<dbReference type="eggNOG" id="COG0444">
    <property type="taxonomic scope" value="Bacteria"/>
</dbReference>
<keyword evidence="16" id="KW-1185">Reference proteome</keyword>
<keyword evidence="7" id="KW-1278">Translocase</keyword>
<dbReference type="GO" id="GO:0005524">
    <property type="term" value="F:ATP binding"/>
    <property type="evidence" value="ECO:0007669"/>
    <property type="project" value="UniProtKB-KW"/>
</dbReference>
<comment type="subunit">
    <text evidence="10">The complex is composed of two ATP-binding proteins (NikD and NikE), two transmembrane proteins (NikB and NikC) and a solute-binding protein (NikA).</text>
</comment>
<sequence>MSGNLLEIRGLSVSHAGAFALRAVDLDIHAGAKLAVIGESGSGKTTLALSLAGLLPPEALVEGRVDWPGLDRAPLTGRDTGLVFQDPAASFNPVIPVGEQVAEGARRHLGLGRKAAHELARNLLERVHIPDPEAALTAYVHQFSGGQLQRIAIAAAIAARPRLLMADEATSALDTVVQASIVALLEELVREEGMTLVFITHDLALASNLADTIAVLKDGILVETGPTDQVLVSPAHPYTRRLLDAQIDLSAPRLVGEAC</sequence>
<comment type="subcellular location">
    <subcellularLocation>
        <location evidence="1">Cell inner membrane</location>
        <topology evidence="1">Peripheral membrane protein</topology>
    </subcellularLocation>
</comment>
<dbReference type="GO" id="GO:0005886">
    <property type="term" value="C:plasma membrane"/>
    <property type="evidence" value="ECO:0007669"/>
    <property type="project" value="UniProtKB-SubCell"/>
</dbReference>
<dbReference type="EMBL" id="AMSI01000006">
    <property type="protein sequence ID" value="EKF42506.1"/>
    <property type="molecule type" value="Genomic_DNA"/>
</dbReference>
<evidence type="ECO:0000313" key="15">
    <source>
        <dbReference type="EMBL" id="EKF42506.1"/>
    </source>
</evidence>
<dbReference type="InterPro" id="IPR013563">
    <property type="entry name" value="Oligopep_ABC_C"/>
</dbReference>
<protein>
    <recommendedName>
        <fullName evidence="12">Nickel import system ATP-binding protein NikD</fullName>
        <ecNumber evidence="11">7.2.2.11</ecNumber>
    </recommendedName>
</protein>
<dbReference type="CDD" id="cd03257">
    <property type="entry name" value="ABC_NikE_OppD_transporters"/>
    <property type="match status" value="1"/>
</dbReference>
<dbReference type="InterPro" id="IPR003593">
    <property type="entry name" value="AAA+_ATPase"/>
</dbReference>
<name>K2P577_9HYPH</name>
<evidence type="ECO:0000256" key="1">
    <source>
        <dbReference type="ARBA" id="ARBA00004417"/>
    </source>
</evidence>
<evidence type="ECO:0000256" key="3">
    <source>
        <dbReference type="ARBA" id="ARBA00022448"/>
    </source>
</evidence>
<dbReference type="PATRIC" id="fig|1231190.3.peg.2212"/>
<dbReference type="GO" id="GO:0015413">
    <property type="term" value="F:ABC-type nickel transporter activity"/>
    <property type="evidence" value="ECO:0007669"/>
    <property type="project" value="UniProtKB-EC"/>
</dbReference>
<evidence type="ECO:0000256" key="2">
    <source>
        <dbReference type="ARBA" id="ARBA00005417"/>
    </source>
</evidence>
<evidence type="ECO:0000256" key="7">
    <source>
        <dbReference type="ARBA" id="ARBA00022967"/>
    </source>
</evidence>
<keyword evidence="5" id="KW-0547">Nucleotide-binding</keyword>
<evidence type="ECO:0000256" key="6">
    <source>
        <dbReference type="ARBA" id="ARBA00022840"/>
    </source>
</evidence>
<keyword evidence="6 15" id="KW-0067">ATP-binding</keyword>
<dbReference type="InterPro" id="IPR050388">
    <property type="entry name" value="ABC_Ni/Peptide_Import"/>
</dbReference>
<feature type="domain" description="ABC transporter" evidence="14">
    <location>
        <begin position="6"/>
        <end position="243"/>
    </location>
</feature>
<dbReference type="PANTHER" id="PTHR43297">
    <property type="entry name" value="OLIGOPEPTIDE TRANSPORT ATP-BINDING PROTEIN APPD"/>
    <property type="match status" value="1"/>
</dbReference>
<evidence type="ECO:0000256" key="5">
    <source>
        <dbReference type="ARBA" id="ARBA00022741"/>
    </source>
</evidence>
<evidence type="ECO:0000256" key="13">
    <source>
        <dbReference type="ARBA" id="ARBA00048610"/>
    </source>
</evidence>
<dbReference type="RefSeq" id="WP_009756509.1">
    <property type="nucleotide sequence ID" value="NZ_AMSI01000006.1"/>
</dbReference>
<accession>K2P577</accession>
<dbReference type="GO" id="GO:0015833">
    <property type="term" value="P:peptide transport"/>
    <property type="evidence" value="ECO:0007669"/>
    <property type="project" value="InterPro"/>
</dbReference>
<dbReference type="Proteomes" id="UP000007374">
    <property type="component" value="Unassembled WGS sequence"/>
</dbReference>
<comment type="catalytic activity">
    <reaction evidence="13">
        <text>Ni(2+)(out) + ATP + H2O = Ni(2+)(in) + ADP + phosphate + H(+)</text>
        <dbReference type="Rhea" id="RHEA:15557"/>
        <dbReference type="ChEBI" id="CHEBI:15377"/>
        <dbReference type="ChEBI" id="CHEBI:15378"/>
        <dbReference type="ChEBI" id="CHEBI:30616"/>
        <dbReference type="ChEBI" id="CHEBI:43474"/>
        <dbReference type="ChEBI" id="CHEBI:49786"/>
        <dbReference type="ChEBI" id="CHEBI:456216"/>
        <dbReference type="EC" id="7.2.2.11"/>
    </reaction>
    <physiologicalReaction direction="left-to-right" evidence="13">
        <dbReference type="Rhea" id="RHEA:15558"/>
    </physiologicalReaction>
</comment>
<keyword evidence="3" id="KW-0813">Transport</keyword>
<evidence type="ECO:0000256" key="9">
    <source>
        <dbReference type="ARBA" id="ARBA00023136"/>
    </source>
</evidence>
<dbReference type="PROSITE" id="PS50893">
    <property type="entry name" value="ABC_TRANSPORTER_2"/>
    <property type="match status" value="1"/>
</dbReference>
<comment type="caution">
    <text evidence="15">The sequence shown here is derived from an EMBL/GenBank/DDBJ whole genome shotgun (WGS) entry which is preliminary data.</text>
</comment>
<dbReference type="OrthoDB" id="9815712at2"/>
<dbReference type="PROSITE" id="PS00211">
    <property type="entry name" value="ABC_TRANSPORTER_1"/>
    <property type="match status" value="1"/>
</dbReference>
<evidence type="ECO:0000259" key="14">
    <source>
        <dbReference type="PROSITE" id="PS50893"/>
    </source>
</evidence>
<dbReference type="PANTHER" id="PTHR43297:SF13">
    <property type="entry name" value="NICKEL ABC TRANSPORTER, ATP-BINDING PROTEIN"/>
    <property type="match status" value="1"/>
</dbReference>
<comment type="similarity">
    <text evidence="2">Belongs to the ABC transporter superfamily.</text>
</comment>
<evidence type="ECO:0000313" key="16">
    <source>
        <dbReference type="Proteomes" id="UP000007374"/>
    </source>
</evidence>
<organism evidence="15 16">
    <name type="scientific">Nitratireductor indicus C115</name>
    <dbReference type="NCBI Taxonomy" id="1231190"/>
    <lineage>
        <taxon>Bacteria</taxon>
        <taxon>Pseudomonadati</taxon>
        <taxon>Pseudomonadota</taxon>
        <taxon>Alphaproteobacteria</taxon>
        <taxon>Hyphomicrobiales</taxon>
        <taxon>Phyllobacteriaceae</taxon>
        <taxon>Nitratireductor</taxon>
    </lineage>
</organism>
<evidence type="ECO:0000256" key="4">
    <source>
        <dbReference type="ARBA" id="ARBA00022475"/>
    </source>
</evidence>
<evidence type="ECO:0000256" key="8">
    <source>
        <dbReference type="ARBA" id="ARBA00023065"/>
    </source>
</evidence>